<dbReference type="Pfam" id="PF21478">
    <property type="entry name" value="GcvP2_C"/>
    <property type="match status" value="1"/>
</dbReference>
<dbReference type="InterPro" id="IPR000192">
    <property type="entry name" value="Aminotrans_V_dom"/>
</dbReference>
<comment type="caution">
    <text evidence="8">The sequence shown here is derived from an EMBL/GenBank/DDBJ whole genome shotgun (WGS) entry which is preliminary data.</text>
</comment>
<dbReference type="Pfam" id="PF00266">
    <property type="entry name" value="Aminotran_5"/>
    <property type="match status" value="1"/>
</dbReference>
<evidence type="ECO:0000256" key="2">
    <source>
        <dbReference type="ARBA" id="ARBA00012134"/>
    </source>
</evidence>
<evidence type="ECO:0000256" key="1">
    <source>
        <dbReference type="ARBA" id="ARBA00003788"/>
    </source>
</evidence>
<dbReference type="RefSeq" id="WP_262427677.1">
    <property type="nucleotide sequence ID" value="NZ_JACRTJ010000019.1"/>
</dbReference>
<evidence type="ECO:0000256" key="4">
    <source>
        <dbReference type="ARBA" id="ARBA00023002"/>
    </source>
</evidence>
<dbReference type="InterPro" id="IPR015424">
    <property type="entry name" value="PyrdxlP-dep_Trfase"/>
</dbReference>
<protein>
    <recommendedName>
        <fullName evidence="2">glycine dehydrogenase (aminomethyl-transferring)</fullName>
        <ecNumber evidence="2">1.4.4.2</ecNumber>
    </recommendedName>
</protein>
<name>A0ABR7NV01_9FIRM</name>
<feature type="domain" description="Aminotransferase class V" evidence="6">
    <location>
        <begin position="156"/>
        <end position="299"/>
    </location>
</feature>
<accession>A0ABR7NV01</accession>
<dbReference type="InterPro" id="IPR020581">
    <property type="entry name" value="GDC_P"/>
</dbReference>
<gene>
    <name evidence="8" type="primary">gcvPB</name>
    <name evidence="8" type="ORF">H8708_09350</name>
</gene>
<dbReference type="InterPro" id="IPR015421">
    <property type="entry name" value="PyrdxlP-dep_Trfase_major"/>
</dbReference>
<dbReference type="GO" id="GO:0004375">
    <property type="term" value="F:glycine dehydrogenase (decarboxylating) activity"/>
    <property type="evidence" value="ECO:0007669"/>
    <property type="project" value="UniProtKB-EC"/>
</dbReference>
<evidence type="ECO:0000313" key="9">
    <source>
        <dbReference type="Proteomes" id="UP000647491"/>
    </source>
</evidence>
<dbReference type="EC" id="1.4.4.2" evidence="2"/>
<comment type="catalytic activity">
    <reaction evidence="5">
        <text>N(6)-[(R)-lipoyl]-L-lysyl-[glycine-cleavage complex H protein] + glycine + H(+) = N(6)-[(R)-S(8)-aminomethyldihydrolipoyl]-L-lysyl-[glycine-cleavage complex H protein] + CO2</text>
        <dbReference type="Rhea" id="RHEA:24304"/>
        <dbReference type="Rhea" id="RHEA-COMP:10494"/>
        <dbReference type="Rhea" id="RHEA-COMP:10495"/>
        <dbReference type="ChEBI" id="CHEBI:15378"/>
        <dbReference type="ChEBI" id="CHEBI:16526"/>
        <dbReference type="ChEBI" id="CHEBI:57305"/>
        <dbReference type="ChEBI" id="CHEBI:83099"/>
        <dbReference type="ChEBI" id="CHEBI:83143"/>
        <dbReference type="EC" id="1.4.4.2"/>
    </reaction>
</comment>
<dbReference type="PANTHER" id="PTHR11773">
    <property type="entry name" value="GLYCINE DEHYDROGENASE, DECARBOXYLATING"/>
    <property type="match status" value="1"/>
</dbReference>
<keyword evidence="4 8" id="KW-0560">Oxidoreductase</keyword>
<reference evidence="8 9" key="1">
    <citation type="submission" date="2020-08" db="EMBL/GenBank/DDBJ databases">
        <title>Genome public.</title>
        <authorList>
            <person name="Liu C."/>
            <person name="Sun Q."/>
        </authorList>
    </citation>
    <scope>NUCLEOTIDE SEQUENCE [LARGE SCALE GENOMIC DNA]</scope>
    <source>
        <strain evidence="8 9">BX10</strain>
    </source>
</reference>
<dbReference type="Proteomes" id="UP000647491">
    <property type="component" value="Unassembled WGS sequence"/>
</dbReference>
<proteinExistence type="predicted"/>
<keyword evidence="3" id="KW-0663">Pyridoxal phosphate</keyword>
<dbReference type="InterPro" id="IPR049316">
    <property type="entry name" value="GDC-P_C"/>
</dbReference>
<evidence type="ECO:0000313" key="8">
    <source>
        <dbReference type="EMBL" id="MBC8599426.1"/>
    </source>
</evidence>
<evidence type="ECO:0000259" key="7">
    <source>
        <dbReference type="Pfam" id="PF21478"/>
    </source>
</evidence>
<dbReference type="InterPro" id="IPR015422">
    <property type="entry name" value="PyrdxlP-dep_Trfase_small"/>
</dbReference>
<sequence>MKRIDRSSKVRTGFHQAKWDEPIIYELSTPGERGILVGQPEKAVAEEVEGEAAIPAGMARNTKLNLPEMSQAAVLRHYSRLAQQTLGADVNIEIGQGTCTVKYSPKVNDQLANLVREYHPLQDESTVQGMLQIFHETDKYMCEISGMDRFSFQPSGGSQGIMTMASLIRAYFKDKGEDRDEIITTIYSHPSDAAAPHVAGFKIIFLQPDPKTGVPDLEQLKAVAGPKTAGYIVANPEDTGVYNSHVKEFVDYIHSIGGLCAYDQANANGLLGVTRARDAGFDMCFFNLHKTFSTPHGCGGPACGATGVQKDLVKYLPAPLVGFDGQKYFFDYETPSNACAVGKVREWYGVAQVVLKAYCWIRSLGPNGLYQVAKTAVLNNNYLFKKLMELPEVSAYYEDGHNQRVEQARYSLENLEKETGIGTLDIQRRMMDFGMHYWTSHHPFYLPEPMTLEPTETPSKKDIDEYIETLKYVFKEAHEDPETIKTAPHRSVTHQVDESEMDDPAKWVLSWKTYLKKCE</sequence>
<dbReference type="Gene3D" id="3.40.640.10">
    <property type="entry name" value="Type I PLP-dependent aspartate aminotransferase-like (Major domain)"/>
    <property type="match status" value="1"/>
</dbReference>
<dbReference type="EMBL" id="JACRTJ010000019">
    <property type="protein sequence ID" value="MBC8599426.1"/>
    <property type="molecule type" value="Genomic_DNA"/>
</dbReference>
<evidence type="ECO:0000259" key="6">
    <source>
        <dbReference type="Pfam" id="PF00266"/>
    </source>
</evidence>
<keyword evidence="9" id="KW-1185">Reference proteome</keyword>
<dbReference type="NCBIfam" id="NF003346">
    <property type="entry name" value="PRK04366.1"/>
    <property type="match status" value="1"/>
</dbReference>
<evidence type="ECO:0000256" key="5">
    <source>
        <dbReference type="ARBA" id="ARBA00049026"/>
    </source>
</evidence>
<dbReference type="SUPFAM" id="SSF53383">
    <property type="entry name" value="PLP-dependent transferases"/>
    <property type="match status" value="1"/>
</dbReference>
<comment type="function">
    <text evidence="1">The glycine cleavage system catalyzes the degradation of glycine. The P protein binds the alpha-amino group of glycine through its pyridoxal phosphate cofactor; CO(2) is released and the remaining methylamine moiety is then transferred to the lipoamide cofactor of the H protein.</text>
</comment>
<organism evidence="8 9">
    <name type="scientific">Enterocloster hominis</name>
    <name type="common">ex Liu et al. 2021</name>
    <dbReference type="NCBI Taxonomy" id="2763663"/>
    <lineage>
        <taxon>Bacteria</taxon>
        <taxon>Bacillati</taxon>
        <taxon>Bacillota</taxon>
        <taxon>Clostridia</taxon>
        <taxon>Lachnospirales</taxon>
        <taxon>Lachnospiraceae</taxon>
        <taxon>Enterocloster</taxon>
    </lineage>
</organism>
<feature type="domain" description="Glycine dehydrogenase C-terminal" evidence="7">
    <location>
        <begin position="373"/>
        <end position="479"/>
    </location>
</feature>
<evidence type="ECO:0000256" key="3">
    <source>
        <dbReference type="ARBA" id="ARBA00022898"/>
    </source>
</evidence>
<dbReference type="Gene3D" id="6.20.440.10">
    <property type="match status" value="1"/>
</dbReference>
<dbReference type="Gene3D" id="3.90.1150.10">
    <property type="entry name" value="Aspartate Aminotransferase, domain 1"/>
    <property type="match status" value="1"/>
</dbReference>
<dbReference type="PANTHER" id="PTHR11773:SF1">
    <property type="entry name" value="GLYCINE DEHYDROGENASE (DECARBOXYLATING), MITOCHONDRIAL"/>
    <property type="match status" value="1"/>
</dbReference>